<keyword evidence="4" id="KW-1185">Reference proteome</keyword>
<evidence type="ECO:0000256" key="1">
    <source>
        <dbReference type="SAM" id="SignalP"/>
    </source>
</evidence>
<proteinExistence type="predicted"/>
<protein>
    <submittedName>
        <fullName evidence="3">Sorbosone dehydrogenase family protein</fullName>
    </submittedName>
</protein>
<keyword evidence="1" id="KW-0732">Signal</keyword>
<dbReference type="InterPro" id="IPR054539">
    <property type="entry name" value="Beta-prop_PDH"/>
</dbReference>
<dbReference type="Pfam" id="PF22807">
    <property type="entry name" value="TrAA12"/>
    <property type="match status" value="1"/>
</dbReference>
<evidence type="ECO:0000313" key="3">
    <source>
        <dbReference type="EMBL" id="QQP88504.1"/>
    </source>
</evidence>
<dbReference type="InterPro" id="IPR011041">
    <property type="entry name" value="Quinoprot_gluc/sorb_DH_b-prop"/>
</dbReference>
<dbReference type="RefSeq" id="WP_201073490.1">
    <property type="nucleotide sequence ID" value="NZ_CP067420.1"/>
</dbReference>
<dbReference type="EMBL" id="CP067420">
    <property type="protein sequence ID" value="QQP88504.1"/>
    <property type="molecule type" value="Genomic_DNA"/>
</dbReference>
<feature type="domain" description="Pyrroloquinoline quinone-dependent pyranose dehydrogenase beta-propeller" evidence="2">
    <location>
        <begin position="58"/>
        <end position="399"/>
    </location>
</feature>
<reference evidence="3" key="1">
    <citation type="submission" date="2021-02" db="EMBL/GenBank/DDBJ databases">
        <title>Skermanella TT6 skin isolate.</title>
        <authorList>
            <person name="Lee K."/>
            <person name="Ganzorig M."/>
        </authorList>
    </citation>
    <scope>NUCLEOTIDE SEQUENCE</scope>
    <source>
        <strain evidence="3">TT6</strain>
    </source>
</reference>
<dbReference type="InterPro" id="IPR011042">
    <property type="entry name" value="6-blade_b-propeller_TolB-like"/>
</dbReference>
<evidence type="ECO:0000313" key="4">
    <source>
        <dbReference type="Proteomes" id="UP000595197"/>
    </source>
</evidence>
<dbReference type="Gene3D" id="2.120.10.30">
    <property type="entry name" value="TolB, C-terminal domain"/>
    <property type="match status" value="1"/>
</dbReference>
<sequence length="413" mass="44989">MRQSSTLVALAGLAAGGAFMTVPAVAQQPEQPRFAPVTGHLNTPGRGEFSRDVLDRLQTPPGFDLDIFAEGLENPRMLAVHSGGTVFVSEREPGRVMALRDTDGNGSVDSMDPVVTGRPYVHGLAIRDDRLYMMTNKELLVADIRQDGLLGEVETLVDGLPDGGQHPNRTLAFGPDGQLYISIGSSCNACDEPDSRHATVMRGNPDGSDLQVFAEGLRNTVGFDWHPETGELWGLDMGSDWRGDDTPPDELNLIAEGKHYGWPWCWGDAQVDLHIPGEPEDAESREAFCEQTESPVLTYTAHASPLMMAFYTGDQFPEEYRGDAFVTFRGSWNRNPPSGYKVSRLRFEDGRPAGFEDLVTGFLSEDGQTHYARLAGIAQALDGSLLFTDDTNGVIYRLSYSGDATAADGETPR</sequence>
<dbReference type="PANTHER" id="PTHR19328:SF53">
    <property type="entry name" value="MEMBRANE PROTEIN"/>
    <property type="match status" value="1"/>
</dbReference>
<feature type="signal peptide" evidence="1">
    <location>
        <begin position="1"/>
        <end position="26"/>
    </location>
</feature>
<gene>
    <name evidence="3" type="ORF">IGS68_21065</name>
</gene>
<dbReference type="Proteomes" id="UP000595197">
    <property type="component" value="Chromosome"/>
</dbReference>
<evidence type="ECO:0000259" key="2">
    <source>
        <dbReference type="Pfam" id="PF22807"/>
    </source>
</evidence>
<dbReference type="SUPFAM" id="SSF50952">
    <property type="entry name" value="Soluble quinoprotein glucose dehydrogenase"/>
    <property type="match status" value="1"/>
</dbReference>
<organism evidence="3 4">
    <name type="scientific">Skermanella cutis</name>
    <dbReference type="NCBI Taxonomy" id="2775420"/>
    <lineage>
        <taxon>Bacteria</taxon>
        <taxon>Pseudomonadati</taxon>
        <taxon>Pseudomonadota</taxon>
        <taxon>Alphaproteobacteria</taxon>
        <taxon>Rhodospirillales</taxon>
        <taxon>Azospirillaceae</taxon>
        <taxon>Skermanella</taxon>
    </lineage>
</organism>
<name>A0ABX7B3W2_9PROT</name>
<feature type="chain" id="PRO_5046091133" evidence="1">
    <location>
        <begin position="27"/>
        <end position="413"/>
    </location>
</feature>
<dbReference type="PANTHER" id="PTHR19328">
    <property type="entry name" value="HEDGEHOG-INTERACTING PROTEIN"/>
    <property type="match status" value="1"/>
</dbReference>
<accession>A0ABX7B3W2</accession>